<dbReference type="Proteomes" id="UP000291236">
    <property type="component" value="Chromosome"/>
</dbReference>
<evidence type="ECO:0000256" key="3">
    <source>
        <dbReference type="ARBA" id="ARBA00022729"/>
    </source>
</evidence>
<dbReference type="KEGG" id="sbf:JCM31447_23990"/>
<dbReference type="Gene3D" id="3.40.50.2300">
    <property type="match status" value="2"/>
</dbReference>
<feature type="signal peptide" evidence="4">
    <location>
        <begin position="1"/>
        <end position="28"/>
    </location>
</feature>
<dbReference type="RefSeq" id="WP_130610817.1">
    <property type="nucleotide sequence ID" value="NZ_AP019368.1"/>
</dbReference>
<evidence type="ECO:0000256" key="1">
    <source>
        <dbReference type="ARBA" id="ARBA00004196"/>
    </source>
</evidence>
<dbReference type="InterPro" id="IPR025997">
    <property type="entry name" value="SBP_2_dom"/>
</dbReference>
<keyword evidence="3 4" id="KW-0732">Signal</keyword>
<comment type="subcellular location">
    <subcellularLocation>
        <location evidence="1">Cell envelope</location>
    </subcellularLocation>
</comment>
<dbReference type="InterPro" id="IPR028082">
    <property type="entry name" value="Peripla_BP_I"/>
</dbReference>
<evidence type="ECO:0000313" key="7">
    <source>
        <dbReference type="Proteomes" id="UP000291236"/>
    </source>
</evidence>
<dbReference type="Pfam" id="PF13407">
    <property type="entry name" value="Peripla_BP_4"/>
    <property type="match status" value="1"/>
</dbReference>
<accession>A0A4P2VKX9</accession>
<evidence type="ECO:0000256" key="2">
    <source>
        <dbReference type="ARBA" id="ARBA00007639"/>
    </source>
</evidence>
<evidence type="ECO:0000256" key="4">
    <source>
        <dbReference type="SAM" id="SignalP"/>
    </source>
</evidence>
<comment type="similarity">
    <text evidence="2">Belongs to the bacterial solute-binding protein 2 family.</text>
</comment>
<keyword evidence="7" id="KW-1185">Reference proteome</keyword>
<dbReference type="AlphaFoldDB" id="A0A4P2VKX9"/>
<reference evidence="6 7" key="1">
    <citation type="submission" date="2018-12" db="EMBL/GenBank/DDBJ databases">
        <title>Rubrispira sanarue gen. nov., sp., nov., a member of the order Silvanigrellales, isolated from a brackish lake in Hamamatsu Japan.</title>
        <authorList>
            <person name="Maejima Y."/>
            <person name="Iino T."/>
            <person name="Muraguchi Y."/>
            <person name="Fukuda K."/>
            <person name="Nojiri H."/>
            <person name="Ohkuma M."/>
            <person name="Moriuchi R."/>
            <person name="Dohra H."/>
            <person name="Kimbara K."/>
            <person name="Shintani M."/>
        </authorList>
    </citation>
    <scope>NUCLEOTIDE SEQUENCE [LARGE SCALE GENOMIC DNA]</scope>
    <source>
        <strain evidence="6 7">RF1110005</strain>
    </source>
</reference>
<sequence>MLKNTFAKCIRFLCIFLIMFLASFDIKAGEWKGPVDGPKAMKSKYVVFVASDFKNGGVLGVYKAVENAADEIGWKVKTFDGEGNPDRLRKGLSDTVNSKPDGIILGGFQPDDYRDILVLARKAKIPVVGWHASENPGPYYDLFVNISTDPIVVAKMATDYIINSGKDKIGVIIFNDSRFAVANAKTEQMKDTLIKCEKCKLLSIEDIPLSKADVLVPEAVPRLIAKYGMEWTFTLAINDYYFIKMDGPLKSNKRTDIINVAAGDGSLKAFKRIKSADSQQQATIGEPLNAQGWQIIDELNRAFSGEKPSGYVSEPILFSSETLKKIVGLEGLEVNSNYKDAYLKIWNKK</sequence>
<evidence type="ECO:0000313" key="6">
    <source>
        <dbReference type="EMBL" id="BBH53946.1"/>
    </source>
</evidence>
<feature type="chain" id="PRO_5020857220" description="Periplasmic binding protein domain-containing protein" evidence="4">
    <location>
        <begin position="29"/>
        <end position="349"/>
    </location>
</feature>
<dbReference type="EMBL" id="AP019368">
    <property type="protein sequence ID" value="BBH53946.1"/>
    <property type="molecule type" value="Genomic_DNA"/>
</dbReference>
<evidence type="ECO:0000259" key="5">
    <source>
        <dbReference type="Pfam" id="PF13407"/>
    </source>
</evidence>
<proteinExistence type="inferred from homology"/>
<dbReference type="OrthoDB" id="9342512at2"/>
<organism evidence="6 7">
    <name type="scientific">Fluviispira sanaruensis</name>
    <dbReference type="NCBI Taxonomy" id="2493639"/>
    <lineage>
        <taxon>Bacteria</taxon>
        <taxon>Pseudomonadati</taxon>
        <taxon>Bdellovibrionota</taxon>
        <taxon>Oligoflexia</taxon>
        <taxon>Silvanigrellales</taxon>
        <taxon>Silvanigrellaceae</taxon>
        <taxon>Fluviispira</taxon>
    </lineage>
</organism>
<name>A0A4P2VKX9_FLUSA</name>
<feature type="domain" description="Periplasmic binding protein" evidence="5">
    <location>
        <begin position="47"/>
        <end position="307"/>
    </location>
</feature>
<dbReference type="SUPFAM" id="SSF53822">
    <property type="entry name" value="Periplasmic binding protein-like I"/>
    <property type="match status" value="1"/>
</dbReference>
<dbReference type="PANTHER" id="PTHR46847">
    <property type="entry name" value="D-ALLOSE-BINDING PERIPLASMIC PROTEIN-RELATED"/>
    <property type="match status" value="1"/>
</dbReference>
<dbReference type="GO" id="GO:0030313">
    <property type="term" value="C:cell envelope"/>
    <property type="evidence" value="ECO:0007669"/>
    <property type="project" value="UniProtKB-SubCell"/>
</dbReference>
<protein>
    <recommendedName>
        <fullName evidence="5">Periplasmic binding protein domain-containing protein</fullName>
    </recommendedName>
</protein>
<dbReference type="GO" id="GO:0030246">
    <property type="term" value="F:carbohydrate binding"/>
    <property type="evidence" value="ECO:0007669"/>
    <property type="project" value="UniProtKB-ARBA"/>
</dbReference>
<gene>
    <name evidence="6" type="ORF">JCM31447_23990</name>
</gene>
<dbReference type="PANTHER" id="PTHR46847:SF1">
    <property type="entry name" value="D-ALLOSE-BINDING PERIPLASMIC PROTEIN-RELATED"/>
    <property type="match status" value="1"/>
</dbReference>